<feature type="domain" description="Bacterial type II secretion system protein E" evidence="4">
    <location>
        <begin position="382"/>
        <end position="396"/>
    </location>
</feature>
<dbReference type="CDD" id="cd01129">
    <property type="entry name" value="PulE-GspE-like"/>
    <property type="match status" value="1"/>
</dbReference>
<dbReference type="PANTHER" id="PTHR30258:SF1">
    <property type="entry name" value="PROTEIN TRANSPORT PROTEIN HOFB HOMOLOG"/>
    <property type="match status" value="1"/>
</dbReference>
<dbReference type="InterPro" id="IPR007831">
    <property type="entry name" value="T2SS_GspE_N"/>
</dbReference>
<keyword evidence="3" id="KW-0067">ATP-binding</keyword>
<dbReference type="SUPFAM" id="SSF52540">
    <property type="entry name" value="P-loop containing nucleoside triphosphate hydrolases"/>
    <property type="match status" value="1"/>
</dbReference>
<dbReference type="PANTHER" id="PTHR30258">
    <property type="entry name" value="TYPE II SECRETION SYSTEM PROTEIN GSPE-RELATED"/>
    <property type="match status" value="1"/>
</dbReference>
<dbReference type="PROSITE" id="PS00662">
    <property type="entry name" value="T2SP_E"/>
    <property type="match status" value="1"/>
</dbReference>
<comment type="similarity">
    <text evidence="1">Belongs to the GSP E family.</text>
</comment>
<evidence type="ECO:0000256" key="1">
    <source>
        <dbReference type="ARBA" id="ARBA00006611"/>
    </source>
</evidence>
<evidence type="ECO:0000313" key="6">
    <source>
        <dbReference type="Proteomes" id="UP001597452"/>
    </source>
</evidence>
<dbReference type="InterPro" id="IPR001482">
    <property type="entry name" value="T2SS/T4SS_dom"/>
</dbReference>
<dbReference type="Gene3D" id="3.30.450.90">
    <property type="match status" value="1"/>
</dbReference>
<keyword evidence="6" id="KW-1185">Reference proteome</keyword>
<dbReference type="Pfam" id="PF05157">
    <property type="entry name" value="MshEN"/>
    <property type="match status" value="1"/>
</dbReference>
<comment type="caution">
    <text evidence="5">The sequence shown here is derived from an EMBL/GenBank/DDBJ whole genome shotgun (WGS) entry which is preliminary data.</text>
</comment>
<dbReference type="RefSeq" id="WP_377329075.1">
    <property type="nucleotide sequence ID" value="NZ_JBHUMZ010000022.1"/>
</dbReference>
<evidence type="ECO:0000256" key="2">
    <source>
        <dbReference type="ARBA" id="ARBA00022741"/>
    </source>
</evidence>
<name>A0ABW5QC64_9BACI</name>
<protein>
    <submittedName>
        <fullName evidence="5">GspE/PulE family protein</fullName>
    </submittedName>
</protein>
<dbReference type="Proteomes" id="UP001597452">
    <property type="component" value="Unassembled WGS sequence"/>
</dbReference>
<keyword evidence="2" id="KW-0547">Nucleotide-binding</keyword>
<gene>
    <name evidence="5" type="ORF">ACFSW4_10190</name>
</gene>
<evidence type="ECO:0000313" key="5">
    <source>
        <dbReference type="EMBL" id="MFD2639235.1"/>
    </source>
</evidence>
<proteinExistence type="inferred from homology"/>
<dbReference type="Pfam" id="PF00437">
    <property type="entry name" value="T2SSE"/>
    <property type="match status" value="1"/>
</dbReference>
<dbReference type="Gene3D" id="3.40.50.300">
    <property type="entry name" value="P-loop containing nucleotide triphosphate hydrolases"/>
    <property type="match status" value="1"/>
</dbReference>
<dbReference type="SMART" id="SM00382">
    <property type="entry name" value="AAA"/>
    <property type="match status" value="1"/>
</dbReference>
<evidence type="ECO:0000256" key="3">
    <source>
        <dbReference type="ARBA" id="ARBA00022840"/>
    </source>
</evidence>
<reference evidence="6" key="1">
    <citation type="journal article" date="2019" name="Int. J. Syst. Evol. Microbiol.">
        <title>The Global Catalogue of Microorganisms (GCM) 10K type strain sequencing project: providing services to taxonomists for standard genome sequencing and annotation.</title>
        <authorList>
            <consortium name="The Broad Institute Genomics Platform"/>
            <consortium name="The Broad Institute Genome Sequencing Center for Infectious Disease"/>
            <person name="Wu L."/>
            <person name="Ma J."/>
        </authorList>
    </citation>
    <scope>NUCLEOTIDE SEQUENCE [LARGE SCALE GENOMIC DNA]</scope>
    <source>
        <strain evidence="6">TISTR 1571</strain>
    </source>
</reference>
<organism evidence="5 6">
    <name type="scientific">Piscibacillus salipiscarius</name>
    <dbReference type="NCBI Taxonomy" id="299480"/>
    <lineage>
        <taxon>Bacteria</taxon>
        <taxon>Bacillati</taxon>
        <taxon>Bacillota</taxon>
        <taxon>Bacilli</taxon>
        <taxon>Bacillales</taxon>
        <taxon>Bacillaceae</taxon>
        <taxon>Piscibacillus</taxon>
    </lineage>
</organism>
<dbReference type="InterPro" id="IPR037257">
    <property type="entry name" value="T2SS_E_N_sf"/>
</dbReference>
<dbReference type="Gene3D" id="3.30.300.160">
    <property type="entry name" value="Type II secretion system, protein E, N-terminal domain"/>
    <property type="match status" value="1"/>
</dbReference>
<evidence type="ECO:0000259" key="4">
    <source>
        <dbReference type="PROSITE" id="PS00662"/>
    </source>
</evidence>
<accession>A0ABW5QC64</accession>
<dbReference type="InterPro" id="IPR027417">
    <property type="entry name" value="P-loop_NTPase"/>
</dbReference>
<sequence length="562" mass="63460">MSFLEERKIGLVNKVKLRLGEILTQQGLITKEQLNHALETKRPGQKLGDKLLESGDITEMQLMEVLQQQLGIPHVRLHNYNIDQSLLNLISKEYARENLVLPLKKEQNKLIVAVSDPLDYFVFNDLWLSTGFIIEPAIATKDEIRQQILRHYERENLAEQFDLEHEPETSRDLTLEEETSPVVKLLSQVIQQAVVEKASDIHFDPHEHHVVIRLRIDGSLRTEQTLSKNIQSSMITRIKIMAGLDITEQKIPQDGRIKRKIEGRDIDMRVSTLPTIFGEKVVIRVLDIHSVSNHLADLGFEDHQLNAFVSMIEKPHGIVLLTGPTGSGKTSTMYGALTRLNQENVNIITVEDPVEYQLDGINQIQVNPKVNLTFASGLRSILRQDPDIIMVGEIRDEDTANMAVRASITGHLVLSTLHTNDSIGAIDRLINIGVERFLVGTSLNGVVAQRLVRTICKDCVVSKEPAEREKEIFAKYNLKIEQVKRGKGCPTCNQTGYKGRTAIHEVLNIDEDVQSAILNNQTSIEIQKLVRDKGFTYLFEDGLRKVQKGLTTTEEVLRVAVE</sequence>
<dbReference type="EMBL" id="JBHUMZ010000022">
    <property type="protein sequence ID" value="MFD2639235.1"/>
    <property type="molecule type" value="Genomic_DNA"/>
</dbReference>
<dbReference type="InterPro" id="IPR003593">
    <property type="entry name" value="AAA+_ATPase"/>
</dbReference>
<dbReference type="SUPFAM" id="SSF160246">
    <property type="entry name" value="EspE N-terminal domain-like"/>
    <property type="match status" value="1"/>
</dbReference>